<dbReference type="AlphaFoldDB" id="A0A6J4HG88"/>
<organism evidence="6">
    <name type="scientific">uncultured Acetobacteraceae bacterium</name>
    <dbReference type="NCBI Taxonomy" id="169975"/>
    <lineage>
        <taxon>Bacteria</taxon>
        <taxon>Pseudomonadati</taxon>
        <taxon>Pseudomonadota</taxon>
        <taxon>Alphaproteobacteria</taxon>
        <taxon>Acetobacterales</taxon>
        <taxon>Acetobacteraceae</taxon>
        <taxon>environmental samples</taxon>
    </lineage>
</organism>
<feature type="region of interest" description="Disordered" evidence="4">
    <location>
        <begin position="248"/>
        <end position="268"/>
    </location>
</feature>
<protein>
    <submittedName>
        <fullName evidence="6">Helicase PriA essential for oriC/DnaA-independent DNA replication</fullName>
    </submittedName>
</protein>
<keyword evidence="3" id="KW-0238">DNA-binding</keyword>
<dbReference type="EMBL" id="CADCTG010000064">
    <property type="protein sequence ID" value="CAA9220492.1"/>
    <property type="molecule type" value="Genomic_DNA"/>
</dbReference>
<dbReference type="InterPro" id="IPR042115">
    <property type="entry name" value="PriA_3primeBD_sf"/>
</dbReference>
<dbReference type="Gene3D" id="3.40.50.300">
    <property type="entry name" value="P-loop containing nucleotide triphosphate hydrolases"/>
    <property type="match status" value="1"/>
</dbReference>
<evidence type="ECO:0000313" key="6">
    <source>
        <dbReference type="EMBL" id="CAA9220492.1"/>
    </source>
</evidence>
<evidence type="ECO:0000256" key="2">
    <source>
        <dbReference type="ARBA" id="ARBA00022840"/>
    </source>
</evidence>
<keyword evidence="2" id="KW-0067">ATP-binding</keyword>
<name>A0A6J4HG88_9PROT</name>
<sequence>MVRATGQRAAAAARGYVEGRYANAGYANVRVCLLIPTHALPPLSYRVPARLRRGVSAGSLVVAPLSGRSRLGVVLGEEPEPDRELEDLYSVAEGLSVPPELLEACRWVGESAAVSLPTVLRAALPPGIDAGRFVVTRPVEGWPWAKGDAVSRAALKRALGPDGLKEAEEEGRVLLSPTIPPRKTVEWAVVRGAAEPDLRRAPRQRQLFEHLKERGGALPAAALLEEAGAGRAVLRELARRGAVRLARRPEPPPLLSTAGGSEKGSFEADASRAVGRGGAFVWRVPTKDEPEAIAAIARAVVGEGDQALILAPEKASVERLARHLRRALPLGHTVAAYHSGLGRDRAAVFEAARRGEVDVIVGTRAAALLPLARPGAFCLLDEHDESHRAEPGYEGIPIHARDVAIARGRAEGAVVICLSPTPSLRLFAAPRRGASGVRELPARPATEWPAVRIVDMRGSGAVLSSTLVDTCRRLVDGGGRAGVVVDRLGYASAVSCNRCGAVRRCPECDLPLALHDRARSLVCSGCGHREARDAPCPECGSDRLSPAGIAVERVREELSSALGRPVGLVTAGRRELEDAAVVVGTARCVLQETWDAVLVPDVDAALHGGGIGAAERSFRLVYRAAESARGVLLIQTRTPEHYVLGAAARDDY</sequence>
<feature type="domain" description="Helicase ATP-binding" evidence="5">
    <location>
        <begin position="269"/>
        <end position="440"/>
    </location>
</feature>
<gene>
    <name evidence="6" type="ORF">AVDCRST_MAG08-584</name>
</gene>
<dbReference type="PROSITE" id="PS51192">
    <property type="entry name" value="HELICASE_ATP_BIND_1"/>
    <property type="match status" value="1"/>
</dbReference>
<accession>A0A6J4HG88</accession>
<dbReference type="PANTHER" id="PTHR30580">
    <property type="entry name" value="PRIMOSOMAL PROTEIN N"/>
    <property type="match status" value="1"/>
</dbReference>
<dbReference type="GO" id="GO:0043138">
    <property type="term" value="F:3'-5' DNA helicase activity"/>
    <property type="evidence" value="ECO:0007669"/>
    <property type="project" value="TreeGrafter"/>
</dbReference>
<dbReference type="Gene3D" id="3.40.1440.60">
    <property type="entry name" value="PriA, 3(prime) DNA-binding domain"/>
    <property type="match status" value="1"/>
</dbReference>
<dbReference type="GO" id="GO:0005524">
    <property type="term" value="F:ATP binding"/>
    <property type="evidence" value="ECO:0007669"/>
    <property type="project" value="UniProtKB-KW"/>
</dbReference>
<evidence type="ECO:0000259" key="5">
    <source>
        <dbReference type="PROSITE" id="PS51192"/>
    </source>
</evidence>
<dbReference type="PANTHER" id="PTHR30580:SF0">
    <property type="entry name" value="PRIMOSOMAL PROTEIN N"/>
    <property type="match status" value="1"/>
</dbReference>
<evidence type="ECO:0000256" key="1">
    <source>
        <dbReference type="ARBA" id="ARBA00022741"/>
    </source>
</evidence>
<dbReference type="GO" id="GO:0006302">
    <property type="term" value="P:double-strand break repair"/>
    <property type="evidence" value="ECO:0007669"/>
    <property type="project" value="TreeGrafter"/>
</dbReference>
<dbReference type="Pfam" id="PF17764">
    <property type="entry name" value="PriA_3primeBD"/>
    <property type="match status" value="1"/>
</dbReference>
<proteinExistence type="predicted"/>
<evidence type="ECO:0000256" key="4">
    <source>
        <dbReference type="SAM" id="MobiDB-lite"/>
    </source>
</evidence>
<dbReference type="InterPro" id="IPR041222">
    <property type="entry name" value="PriA_3primeBD"/>
</dbReference>
<feature type="non-terminal residue" evidence="6">
    <location>
        <position position="652"/>
    </location>
</feature>
<dbReference type="GO" id="GO:0003677">
    <property type="term" value="F:DNA binding"/>
    <property type="evidence" value="ECO:0007669"/>
    <property type="project" value="UniProtKB-KW"/>
</dbReference>
<evidence type="ECO:0000256" key="3">
    <source>
        <dbReference type="ARBA" id="ARBA00023125"/>
    </source>
</evidence>
<reference evidence="6" key="1">
    <citation type="submission" date="2020-02" db="EMBL/GenBank/DDBJ databases">
        <authorList>
            <person name="Meier V. D."/>
        </authorList>
    </citation>
    <scope>NUCLEOTIDE SEQUENCE</scope>
    <source>
        <strain evidence="6">AVDCRST_MAG08</strain>
    </source>
</reference>
<keyword evidence="6" id="KW-0347">Helicase</keyword>
<dbReference type="GO" id="GO:0006270">
    <property type="term" value="P:DNA replication initiation"/>
    <property type="evidence" value="ECO:0007669"/>
    <property type="project" value="TreeGrafter"/>
</dbReference>
<dbReference type="SUPFAM" id="SSF52540">
    <property type="entry name" value="P-loop containing nucleoside triphosphate hydrolases"/>
    <property type="match status" value="1"/>
</dbReference>
<keyword evidence="6" id="KW-0378">Hydrolase</keyword>
<dbReference type="GO" id="GO:0006310">
    <property type="term" value="P:DNA recombination"/>
    <property type="evidence" value="ECO:0007669"/>
    <property type="project" value="TreeGrafter"/>
</dbReference>
<dbReference type="InterPro" id="IPR014001">
    <property type="entry name" value="Helicase_ATP-bd"/>
</dbReference>
<keyword evidence="1" id="KW-0547">Nucleotide-binding</keyword>
<dbReference type="InterPro" id="IPR027417">
    <property type="entry name" value="P-loop_NTPase"/>
</dbReference>